<dbReference type="Pfam" id="PF00240">
    <property type="entry name" value="ubiquitin"/>
    <property type="match status" value="1"/>
</dbReference>
<proteinExistence type="predicted"/>
<organism evidence="3 4">
    <name type="scientific">Eutrema salsugineum</name>
    <name type="common">Saltwater cress</name>
    <name type="synonym">Sisymbrium salsugineum</name>
    <dbReference type="NCBI Taxonomy" id="72664"/>
    <lineage>
        <taxon>Eukaryota</taxon>
        <taxon>Viridiplantae</taxon>
        <taxon>Streptophyta</taxon>
        <taxon>Embryophyta</taxon>
        <taxon>Tracheophyta</taxon>
        <taxon>Spermatophyta</taxon>
        <taxon>Magnoliopsida</taxon>
        <taxon>eudicotyledons</taxon>
        <taxon>Gunneridae</taxon>
        <taxon>Pentapetalae</taxon>
        <taxon>rosids</taxon>
        <taxon>malvids</taxon>
        <taxon>Brassicales</taxon>
        <taxon>Brassicaceae</taxon>
        <taxon>Eutremeae</taxon>
        <taxon>Eutrema</taxon>
    </lineage>
</organism>
<keyword evidence="1" id="KW-1017">Isopeptide bond</keyword>
<keyword evidence="4" id="KW-1185">Reference proteome</keyword>
<dbReference type="PRINTS" id="PR00348">
    <property type="entry name" value="UBIQUITIN"/>
</dbReference>
<sequence>MEISITKVNGKSINLELDDSSDTINLKIHGLTCKLVLRLGPKLDSDSDSEPGPTMRIFVSTLGGKTFDLNVEETDNTEIVKNKIRGLDGPPVDQQILIFKGIKLLSRRTLASYGIKSGSDLLMMSQLCGC</sequence>
<dbReference type="STRING" id="72664.V4M466"/>
<dbReference type="Gene3D" id="3.10.20.90">
    <property type="entry name" value="Phosphatidylinositol 3-kinase Catalytic Subunit, Chain A, domain 1"/>
    <property type="match status" value="1"/>
</dbReference>
<dbReference type="InterPro" id="IPR019956">
    <property type="entry name" value="Ubiquitin_dom"/>
</dbReference>
<dbReference type="GO" id="GO:0003729">
    <property type="term" value="F:mRNA binding"/>
    <property type="evidence" value="ECO:0007669"/>
    <property type="project" value="UniProtKB-ARBA"/>
</dbReference>
<dbReference type="OrthoDB" id="428577at2759"/>
<evidence type="ECO:0000256" key="1">
    <source>
        <dbReference type="ARBA" id="ARBA00022499"/>
    </source>
</evidence>
<dbReference type="InterPro" id="IPR029071">
    <property type="entry name" value="Ubiquitin-like_domsf"/>
</dbReference>
<dbReference type="InterPro" id="IPR050158">
    <property type="entry name" value="Ubiquitin_ubiquitin-like"/>
</dbReference>
<dbReference type="PROSITE" id="PS50053">
    <property type="entry name" value="UBIQUITIN_2"/>
    <property type="match status" value="1"/>
</dbReference>
<name>V4M466_EUTSA</name>
<feature type="domain" description="Ubiquitin-like" evidence="2">
    <location>
        <begin position="55"/>
        <end position="130"/>
    </location>
</feature>
<dbReference type="InterPro" id="IPR000626">
    <property type="entry name" value="Ubiquitin-like_dom"/>
</dbReference>
<dbReference type="SUPFAM" id="SSF54236">
    <property type="entry name" value="Ubiquitin-like"/>
    <property type="match status" value="1"/>
</dbReference>
<dbReference type="PANTHER" id="PTHR10666">
    <property type="entry name" value="UBIQUITIN"/>
    <property type="match status" value="1"/>
</dbReference>
<dbReference type="EMBL" id="KI517416">
    <property type="protein sequence ID" value="ESQ47028.1"/>
    <property type="molecule type" value="Genomic_DNA"/>
</dbReference>
<dbReference type="Gramene" id="ESQ47028">
    <property type="protein sequence ID" value="ESQ47028"/>
    <property type="gene ID" value="EUTSA_v10028252mg"/>
</dbReference>
<dbReference type="KEGG" id="eus:EUTSA_v10028252mg"/>
<dbReference type="AlphaFoldDB" id="V4M466"/>
<dbReference type="Proteomes" id="UP000030689">
    <property type="component" value="Unassembled WGS sequence"/>
</dbReference>
<dbReference type="SMART" id="SM00213">
    <property type="entry name" value="UBQ"/>
    <property type="match status" value="1"/>
</dbReference>
<gene>
    <name evidence="3" type="ORF">EUTSA_v10028252mg</name>
</gene>
<dbReference type="eggNOG" id="KOG0001">
    <property type="taxonomic scope" value="Eukaryota"/>
</dbReference>
<evidence type="ECO:0000313" key="4">
    <source>
        <dbReference type="Proteomes" id="UP000030689"/>
    </source>
</evidence>
<reference evidence="3 4" key="1">
    <citation type="journal article" date="2013" name="Front. Plant Sci.">
        <title>The Reference Genome of the Halophytic Plant Eutrema salsugineum.</title>
        <authorList>
            <person name="Yang R."/>
            <person name="Jarvis D.E."/>
            <person name="Chen H."/>
            <person name="Beilstein M.A."/>
            <person name="Grimwood J."/>
            <person name="Jenkins J."/>
            <person name="Shu S."/>
            <person name="Prochnik S."/>
            <person name="Xin M."/>
            <person name="Ma C."/>
            <person name="Schmutz J."/>
            <person name="Wing R.A."/>
            <person name="Mitchell-Olds T."/>
            <person name="Schumaker K.S."/>
            <person name="Wang X."/>
        </authorList>
    </citation>
    <scope>NUCLEOTIDE SEQUENCE [LARGE SCALE GENOMIC DNA]</scope>
</reference>
<evidence type="ECO:0000313" key="3">
    <source>
        <dbReference type="EMBL" id="ESQ47028.1"/>
    </source>
</evidence>
<accession>V4M466</accession>
<protein>
    <recommendedName>
        <fullName evidence="2">Ubiquitin-like domain-containing protein</fullName>
    </recommendedName>
</protein>
<evidence type="ECO:0000259" key="2">
    <source>
        <dbReference type="PROSITE" id="PS50053"/>
    </source>
</evidence>